<evidence type="ECO:0000313" key="3">
    <source>
        <dbReference type="Proteomes" id="UP000501690"/>
    </source>
</evidence>
<dbReference type="EMBL" id="CP039351">
    <property type="protein sequence ID" value="QCE00320.1"/>
    <property type="molecule type" value="Genomic_DNA"/>
</dbReference>
<dbReference type="AlphaFoldDB" id="A0A4D6MFV6"/>
<feature type="region of interest" description="Disordered" evidence="1">
    <location>
        <begin position="1"/>
        <end position="21"/>
    </location>
</feature>
<accession>A0A4D6MFV6</accession>
<organism evidence="2 3">
    <name type="scientific">Vigna unguiculata</name>
    <name type="common">Cowpea</name>
    <dbReference type="NCBI Taxonomy" id="3917"/>
    <lineage>
        <taxon>Eukaryota</taxon>
        <taxon>Viridiplantae</taxon>
        <taxon>Streptophyta</taxon>
        <taxon>Embryophyta</taxon>
        <taxon>Tracheophyta</taxon>
        <taxon>Spermatophyta</taxon>
        <taxon>Magnoliopsida</taxon>
        <taxon>eudicotyledons</taxon>
        <taxon>Gunneridae</taxon>
        <taxon>Pentapetalae</taxon>
        <taxon>rosids</taxon>
        <taxon>fabids</taxon>
        <taxon>Fabales</taxon>
        <taxon>Fabaceae</taxon>
        <taxon>Papilionoideae</taxon>
        <taxon>50 kb inversion clade</taxon>
        <taxon>NPAAA clade</taxon>
        <taxon>indigoferoid/millettioid clade</taxon>
        <taxon>Phaseoleae</taxon>
        <taxon>Vigna</taxon>
    </lineage>
</organism>
<evidence type="ECO:0000313" key="2">
    <source>
        <dbReference type="EMBL" id="QCE00320.1"/>
    </source>
</evidence>
<name>A0A4D6MFV6_VIGUN</name>
<gene>
    <name evidence="2" type="ORF">DEO72_LG7g1610</name>
</gene>
<reference evidence="2 3" key="1">
    <citation type="submission" date="2019-04" db="EMBL/GenBank/DDBJ databases">
        <title>An improved genome assembly and genetic linkage map for asparagus bean, Vigna unguiculata ssp. sesquipedialis.</title>
        <authorList>
            <person name="Xia Q."/>
            <person name="Zhang R."/>
            <person name="Dong Y."/>
        </authorList>
    </citation>
    <scope>NUCLEOTIDE SEQUENCE [LARGE SCALE GENOMIC DNA]</scope>
    <source>
        <tissue evidence="2">Leaf</tissue>
    </source>
</reference>
<protein>
    <submittedName>
        <fullName evidence="2">Uncharacterized protein</fullName>
    </submittedName>
</protein>
<proteinExistence type="predicted"/>
<sequence length="226" mass="24977">MPGRVPNTNHNSYSSQDYQNRRLTPKRAIFLDASVRATTGTLTSATLANPSHNSRNARVHPPSRAITQGMSFRVTTQGMPRVYPLSRATTQGIPFRATTQGMPQQSPSLRQLSSVSMEHTNFLARILTREHRNMNVPAHVITCSPPSMNIPDRDTIKHLLRHQTTSQRTPPSETLSSPGARLKQSHCLSGYLLTVHSLPPGATHSKDITGTLIAWQPPLCCQALYQ</sequence>
<evidence type="ECO:0000256" key="1">
    <source>
        <dbReference type="SAM" id="MobiDB-lite"/>
    </source>
</evidence>
<keyword evidence="3" id="KW-1185">Reference proteome</keyword>
<dbReference type="Proteomes" id="UP000501690">
    <property type="component" value="Linkage Group LG7"/>
</dbReference>